<dbReference type="AlphaFoldDB" id="A0AAN6GIU1"/>
<organism evidence="2 3">
    <name type="scientific">Tilletia horrida</name>
    <dbReference type="NCBI Taxonomy" id="155126"/>
    <lineage>
        <taxon>Eukaryota</taxon>
        <taxon>Fungi</taxon>
        <taxon>Dikarya</taxon>
        <taxon>Basidiomycota</taxon>
        <taxon>Ustilaginomycotina</taxon>
        <taxon>Exobasidiomycetes</taxon>
        <taxon>Tilletiales</taxon>
        <taxon>Tilletiaceae</taxon>
        <taxon>Tilletia</taxon>
    </lineage>
</organism>
<evidence type="ECO:0000256" key="1">
    <source>
        <dbReference type="SAM" id="MobiDB-lite"/>
    </source>
</evidence>
<evidence type="ECO:0000313" key="2">
    <source>
        <dbReference type="EMBL" id="KAK0542258.1"/>
    </source>
</evidence>
<sequence length="229" mass="24139">FLDACDSSSSISLADTAPQDLECPTWFMRSAFSSVSDQEAFDHFLRLSSVQGSSDVEQDAAGSASRLFASSIRSSAYSREGDSLLDAYSQGRSSAWGVGHLQGSLLRISEMLPDSDELPDASCEGTGKQPSRTHHSHAIPSRDSVLASALAPIFLNAILDSAPSLFSPDPIQSAAMMASSEAVLDIHGQMFLAVIKATLKLWRSLAGASTGSSGSAATSIDTHDRQPLK</sequence>
<feature type="region of interest" description="Disordered" evidence="1">
    <location>
        <begin position="208"/>
        <end position="229"/>
    </location>
</feature>
<accession>A0AAN6GIU1</accession>
<feature type="compositionally biased region" description="Low complexity" evidence="1">
    <location>
        <begin position="208"/>
        <end position="219"/>
    </location>
</feature>
<gene>
    <name evidence="2" type="primary">IPI1_4</name>
    <name evidence="2" type="ORF">OC846_006792</name>
</gene>
<feature type="non-terminal residue" evidence="2">
    <location>
        <position position="1"/>
    </location>
</feature>
<name>A0AAN6GIU1_9BASI</name>
<dbReference type="Proteomes" id="UP001176517">
    <property type="component" value="Unassembled WGS sequence"/>
</dbReference>
<evidence type="ECO:0000313" key="3">
    <source>
        <dbReference type="Proteomes" id="UP001176517"/>
    </source>
</evidence>
<dbReference type="EMBL" id="JAPDMZ010000576">
    <property type="protein sequence ID" value="KAK0542258.1"/>
    <property type="molecule type" value="Genomic_DNA"/>
</dbReference>
<proteinExistence type="predicted"/>
<reference evidence="2" key="1">
    <citation type="journal article" date="2023" name="PhytoFront">
        <title>Draft Genome Resources of Seven Strains of Tilletia horrida, Causal Agent of Kernel Smut of Rice.</title>
        <authorList>
            <person name="Khanal S."/>
            <person name="Antony Babu S."/>
            <person name="Zhou X.G."/>
        </authorList>
    </citation>
    <scope>NUCLEOTIDE SEQUENCE</scope>
    <source>
        <strain evidence="2">TX6</strain>
    </source>
</reference>
<comment type="caution">
    <text evidence="2">The sequence shown here is derived from an EMBL/GenBank/DDBJ whole genome shotgun (WGS) entry which is preliminary data.</text>
</comment>
<keyword evidence="3" id="KW-1185">Reference proteome</keyword>
<feature type="region of interest" description="Disordered" evidence="1">
    <location>
        <begin position="116"/>
        <end position="139"/>
    </location>
</feature>
<protein>
    <submittedName>
        <fullName evidence="2">rRNA processing protein</fullName>
    </submittedName>
</protein>